<evidence type="ECO:0000313" key="1">
    <source>
        <dbReference type="EMBL" id="MBD5781896.1"/>
    </source>
</evidence>
<dbReference type="EMBL" id="JACYFG010000051">
    <property type="protein sequence ID" value="MBD5781896.1"/>
    <property type="molecule type" value="Genomic_DNA"/>
</dbReference>
<name>A0A927FDQ0_9BACT</name>
<dbReference type="RefSeq" id="WP_191618974.1">
    <property type="nucleotide sequence ID" value="NZ_JACYFG010000051.1"/>
</dbReference>
<reference evidence="1" key="1">
    <citation type="submission" date="2020-09" db="EMBL/GenBank/DDBJ databases">
        <title>Pelagicoccus enzymogenes sp. nov. with an EPS production, isolated from marine sediment.</title>
        <authorList>
            <person name="Feng X."/>
        </authorList>
    </citation>
    <scope>NUCLEOTIDE SEQUENCE</scope>
    <source>
        <strain evidence="1">NFK12</strain>
    </source>
</reference>
<comment type="caution">
    <text evidence="1">The sequence shown here is derived from an EMBL/GenBank/DDBJ whole genome shotgun (WGS) entry which is preliminary data.</text>
</comment>
<evidence type="ECO:0000313" key="2">
    <source>
        <dbReference type="Proteomes" id="UP000622317"/>
    </source>
</evidence>
<organism evidence="1 2">
    <name type="scientific">Pelagicoccus enzymogenes</name>
    <dbReference type="NCBI Taxonomy" id="2773457"/>
    <lineage>
        <taxon>Bacteria</taxon>
        <taxon>Pseudomonadati</taxon>
        <taxon>Verrucomicrobiota</taxon>
        <taxon>Opitutia</taxon>
        <taxon>Puniceicoccales</taxon>
        <taxon>Pelagicoccaceae</taxon>
        <taxon>Pelagicoccus</taxon>
    </lineage>
</organism>
<keyword evidence="2" id="KW-1185">Reference proteome</keyword>
<protein>
    <recommendedName>
        <fullName evidence="3">Lipocalin-like domain-containing protein</fullName>
    </recommendedName>
</protein>
<dbReference type="AlphaFoldDB" id="A0A927FDQ0"/>
<sequence length="131" mass="14837">MPSTLLAIALLAVTFTQGGILDPSKLHGEWYHAYELPDGRTYEGYTIYREDGTFSDNSTIFYDGEAIDSIRIEGTWKLEGRQMTYKGKVIGHPSIPEEQPDVTCEITEITDERYSFKSPIDGSIQHETRVK</sequence>
<accession>A0A927FDQ0</accession>
<dbReference type="Proteomes" id="UP000622317">
    <property type="component" value="Unassembled WGS sequence"/>
</dbReference>
<proteinExistence type="predicted"/>
<gene>
    <name evidence="1" type="ORF">IEN85_20515</name>
</gene>
<evidence type="ECO:0008006" key="3">
    <source>
        <dbReference type="Google" id="ProtNLM"/>
    </source>
</evidence>